<dbReference type="SUPFAM" id="SSF50249">
    <property type="entry name" value="Nucleic acid-binding proteins"/>
    <property type="match status" value="1"/>
</dbReference>
<proteinExistence type="predicted"/>
<dbReference type="InterPro" id="IPR012340">
    <property type="entry name" value="NA-bd_OB-fold"/>
</dbReference>
<protein>
    <submittedName>
        <fullName evidence="2">Uncharacterized protein</fullName>
    </submittedName>
</protein>
<dbReference type="Gene3D" id="2.40.50.140">
    <property type="entry name" value="Nucleic acid-binding proteins"/>
    <property type="match status" value="1"/>
</dbReference>
<accession>A0A075FRV3</accession>
<feature type="compositionally biased region" description="Basic residues" evidence="1">
    <location>
        <begin position="23"/>
        <end position="33"/>
    </location>
</feature>
<feature type="region of interest" description="Disordered" evidence="1">
    <location>
        <begin position="1"/>
        <end position="33"/>
    </location>
</feature>
<reference evidence="2" key="1">
    <citation type="journal article" date="2014" name="Genome Biol. Evol.">
        <title>Pangenome evidence for extensive interdomain horizontal transfer affecting lineage core and shell genes in uncultured planktonic thaumarchaeota and euryarchaeota.</title>
        <authorList>
            <person name="Deschamps P."/>
            <person name="Zivanovic Y."/>
            <person name="Moreira D."/>
            <person name="Rodriguez-Valera F."/>
            <person name="Lopez-Garcia P."/>
        </authorList>
    </citation>
    <scope>NUCLEOTIDE SEQUENCE</scope>
</reference>
<evidence type="ECO:0000256" key="1">
    <source>
        <dbReference type="SAM" id="MobiDB-lite"/>
    </source>
</evidence>
<organism evidence="2">
    <name type="scientific">uncultured marine group II/III euryarchaeote AD1000_22_E05</name>
    <dbReference type="NCBI Taxonomy" id="1457737"/>
    <lineage>
        <taxon>Archaea</taxon>
        <taxon>Methanobacteriati</taxon>
        <taxon>Methanobacteriota</taxon>
        <taxon>environmental samples</taxon>
    </lineage>
</organism>
<name>A0A075FRV3_9EURY</name>
<feature type="compositionally biased region" description="Basic and acidic residues" evidence="1">
    <location>
        <begin position="1"/>
        <end position="11"/>
    </location>
</feature>
<dbReference type="AlphaFoldDB" id="A0A075FRV3"/>
<sequence>MAAMKEIERQILNDSKIGGKQRGAGRRPRRRVKVSRLKENRPVSELDILVLRRYPPRLVSSRKWTGRVAAACGRDESGVVGLVLWDEQIDEVATGDIVRIQNGWCKRRLGERVVSTGRSGKLSVIG</sequence>
<dbReference type="EMBL" id="KF900364">
    <property type="protein sequence ID" value="AIE92397.1"/>
    <property type="molecule type" value="Genomic_DNA"/>
</dbReference>
<evidence type="ECO:0000313" key="2">
    <source>
        <dbReference type="EMBL" id="AIE92397.1"/>
    </source>
</evidence>